<reference evidence="8" key="1">
    <citation type="submission" date="2019-04" db="EMBL/GenBank/DDBJ databases">
        <title>Whole genome sequencing of cave bacteria.</title>
        <authorList>
            <person name="Gan H.M."/>
            <person name="Barton H."/>
            <person name="Savka M.A."/>
        </authorList>
    </citation>
    <scope>NUCLEOTIDE SEQUENCE [LARGE SCALE GENOMIC DNA]</scope>
    <source>
        <strain evidence="8">LC387</strain>
    </source>
</reference>
<comment type="similarity">
    <text evidence="2">Belongs to the drug/metabolite transporter (DMT) superfamily. 10 TMS drug/metabolite exporter (DME) (TC 2.A.7.3) family.</text>
</comment>
<dbReference type="Pfam" id="PF00892">
    <property type="entry name" value="EamA"/>
    <property type="match status" value="2"/>
</dbReference>
<feature type="transmembrane region" description="Helical" evidence="6">
    <location>
        <begin position="52"/>
        <end position="70"/>
    </location>
</feature>
<name>A0A4U6BIT5_9BRAD</name>
<dbReference type="RefSeq" id="WP_046829306.1">
    <property type="nucleotide sequence ID" value="NZ_LBIA02000001.1"/>
</dbReference>
<dbReference type="STRING" id="211460.YH63_18375"/>
<comment type="subcellular location">
    <subcellularLocation>
        <location evidence="1">Membrane</location>
        <topology evidence="1">Multi-pass membrane protein</topology>
    </subcellularLocation>
</comment>
<organism evidence="8 9">
    <name type="scientific">Afipia massiliensis</name>
    <dbReference type="NCBI Taxonomy" id="211460"/>
    <lineage>
        <taxon>Bacteria</taxon>
        <taxon>Pseudomonadati</taxon>
        <taxon>Pseudomonadota</taxon>
        <taxon>Alphaproteobacteria</taxon>
        <taxon>Hyphomicrobiales</taxon>
        <taxon>Nitrobacteraceae</taxon>
        <taxon>Afipia</taxon>
    </lineage>
</organism>
<keyword evidence="5 6" id="KW-0472">Membrane</keyword>
<gene>
    <name evidence="8" type="ORF">YH63_000475</name>
</gene>
<evidence type="ECO:0000259" key="7">
    <source>
        <dbReference type="Pfam" id="PF00892"/>
    </source>
</evidence>
<keyword evidence="4 6" id="KW-1133">Transmembrane helix</keyword>
<evidence type="ECO:0000256" key="6">
    <source>
        <dbReference type="SAM" id="Phobius"/>
    </source>
</evidence>
<feature type="domain" description="EamA" evidence="7">
    <location>
        <begin position="155"/>
        <end position="284"/>
    </location>
</feature>
<dbReference type="SUPFAM" id="SSF103481">
    <property type="entry name" value="Multidrug resistance efflux transporter EmrE"/>
    <property type="match status" value="2"/>
</dbReference>
<dbReference type="GO" id="GO:0016020">
    <property type="term" value="C:membrane"/>
    <property type="evidence" value="ECO:0007669"/>
    <property type="project" value="UniProtKB-SubCell"/>
</dbReference>
<proteinExistence type="inferred from homology"/>
<accession>A0A4U6BIT5</accession>
<dbReference type="EMBL" id="LBIA02000001">
    <property type="protein sequence ID" value="TKT70019.1"/>
    <property type="molecule type" value="Genomic_DNA"/>
</dbReference>
<comment type="caution">
    <text evidence="8">The sequence shown here is derived from an EMBL/GenBank/DDBJ whole genome shotgun (WGS) entry which is preliminary data.</text>
</comment>
<dbReference type="OrthoDB" id="9810329at2"/>
<dbReference type="PANTHER" id="PTHR22911:SF6">
    <property type="entry name" value="SOLUTE CARRIER FAMILY 35 MEMBER G1"/>
    <property type="match status" value="1"/>
</dbReference>
<evidence type="ECO:0000256" key="4">
    <source>
        <dbReference type="ARBA" id="ARBA00022989"/>
    </source>
</evidence>
<dbReference type="InterPro" id="IPR037185">
    <property type="entry name" value="EmrE-like"/>
</dbReference>
<feature type="transmembrane region" description="Helical" evidence="6">
    <location>
        <begin position="186"/>
        <end position="207"/>
    </location>
</feature>
<evidence type="ECO:0000256" key="5">
    <source>
        <dbReference type="ARBA" id="ARBA00023136"/>
    </source>
</evidence>
<dbReference type="PANTHER" id="PTHR22911">
    <property type="entry name" value="ACYL-MALONYL CONDENSING ENZYME-RELATED"/>
    <property type="match status" value="1"/>
</dbReference>
<keyword evidence="9" id="KW-1185">Reference proteome</keyword>
<dbReference type="AlphaFoldDB" id="A0A4U6BIT5"/>
<keyword evidence="3 6" id="KW-0812">Transmembrane</keyword>
<dbReference type="Proteomes" id="UP000034832">
    <property type="component" value="Unassembled WGS sequence"/>
</dbReference>
<evidence type="ECO:0000256" key="1">
    <source>
        <dbReference type="ARBA" id="ARBA00004141"/>
    </source>
</evidence>
<evidence type="ECO:0000313" key="8">
    <source>
        <dbReference type="EMBL" id="TKT70019.1"/>
    </source>
</evidence>
<feature type="transmembrane region" description="Helical" evidence="6">
    <location>
        <begin position="132"/>
        <end position="150"/>
    </location>
</feature>
<evidence type="ECO:0000313" key="9">
    <source>
        <dbReference type="Proteomes" id="UP000034832"/>
    </source>
</evidence>
<feature type="transmembrane region" description="Helical" evidence="6">
    <location>
        <begin position="90"/>
        <end position="120"/>
    </location>
</feature>
<feature type="transmembrane region" description="Helical" evidence="6">
    <location>
        <begin position="213"/>
        <end position="231"/>
    </location>
</feature>
<feature type="transmembrane region" description="Helical" evidence="6">
    <location>
        <begin position="156"/>
        <end position="174"/>
    </location>
</feature>
<dbReference type="Gene3D" id="1.10.3730.20">
    <property type="match status" value="2"/>
</dbReference>
<dbReference type="InterPro" id="IPR000620">
    <property type="entry name" value="EamA_dom"/>
</dbReference>
<feature type="domain" description="EamA" evidence="7">
    <location>
        <begin position="29"/>
        <end position="146"/>
    </location>
</feature>
<sequence>MTQSLVVVPPSNAKAAGWMAGWLTLMLVLLVAGREATRELSVFQIMEMRSVIGLFMLYPLIHLNGGLASMKTARPLQHIGRNVVHYAAQYGWFLALTLIPLAQVVAIEFTMPIWTALLAVSFLGERLNIWKILAIVLGLVGVLIIVQPGAAQVSPGQLIMVLAAVGFGAAIVMVKSLTRTDSVIVIIFWMLVIQSLIGLIPALYYWHTPSAHVWPWILVIAFCGTYSHYCFAQAMRYADATVVVPMDFLRVPLSAAVGWLIYSERLDAATIAGAALILTGNLLNLKRS</sequence>
<protein>
    <submittedName>
        <fullName evidence="8">DMT family transporter</fullName>
    </submittedName>
</protein>
<feature type="transmembrane region" description="Helical" evidence="6">
    <location>
        <begin position="15"/>
        <end position="32"/>
    </location>
</feature>
<evidence type="ECO:0000256" key="2">
    <source>
        <dbReference type="ARBA" id="ARBA00009853"/>
    </source>
</evidence>
<evidence type="ECO:0000256" key="3">
    <source>
        <dbReference type="ARBA" id="ARBA00022692"/>
    </source>
</evidence>